<dbReference type="AlphaFoldDB" id="A0A2W5QS15"/>
<evidence type="ECO:0000313" key="2">
    <source>
        <dbReference type="EMBL" id="PZQ80002.1"/>
    </source>
</evidence>
<evidence type="ECO:0000313" key="3">
    <source>
        <dbReference type="Proteomes" id="UP000248887"/>
    </source>
</evidence>
<dbReference type="InterPro" id="IPR001387">
    <property type="entry name" value="Cro/C1-type_HTH"/>
</dbReference>
<dbReference type="Pfam" id="PF01381">
    <property type="entry name" value="HTH_3"/>
    <property type="match status" value="1"/>
</dbReference>
<dbReference type="CDD" id="cd00093">
    <property type="entry name" value="HTH_XRE"/>
    <property type="match status" value="1"/>
</dbReference>
<gene>
    <name evidence="2" type="ORF">DI549_18350</name>
</gene>
<evidence type="ECO:0000259" key="1">
    <source>
        <dbReference type="PROSITE" id="PS50943"/>
    </source>
</evidence>
<dbReference type="GO" id="GO:0003677">
    <property type="term" value="F:DNA binding"/>
    <property type="evidence" value="ECO:0007669"/>
    <property type="project" value="InterPro"/>
</dbReference>
<accession>A0A2W5QS15</accession>
<dbReference type="PROSITE" id="PS50943">
    <property type="entry name" value="HTH_CROC1"/>
    <property type="match status" value="1"/>
</dbReference>
<dbReference type="Gene3D" id="1.10.260.40">
    <property type="entry name" value="lambda repressor-like DNA-binding domains"/>
    <property type="match status" value="1"/>
</dbReference>
<feature type="domain" description="HTH cro/C1-type" evidence="1">
    <location>
        <begin position="8"/>
        <end position="61"/>
    </location>
</feature>
<dbReference type="InterPro" id="IPR010982">
    <property type="entry name" value="Lambda_DNA-bd_dom_sf"/>
</dbReference>
<comment type="caution">
    <text evidence="2">The sequence shown here is derived from an EMBL/GenBank/DDBJ whole genome shotgun (WGS) entry which is preliminary data.</text>
</comment>
<dbReference type="Proteomes" id="UP000248887">
    <property type="component" value="Unassembled WGS sequence"/>
</dbReference>
<dbReference type="SUPFAM" id="SSF47413">
    <property type="entry name" value="lambda repressor-like DNA-binding domains"/>
    <property type="match status" value="1"/>
</dbReference>
<protein>
    <submittedName>
        <fullName evidence="2">Transcriptional regulator</fullName>
    </submittedName>
</protein>
<organism evidence="2 3">
    <name type="scientific">Ancylobacter novellus</name>
    <name type="common">Thiobacillus novellus</name>
    <dbReference type="NCBI Taxonomy" id="921"/>
    <lineage>
        <taxon>Bacteria</taxon>
        <taxon>Pseudomonadati</taxon>
        <taxon>Pseudomonadota</taxon>
        <taxon>Alphaproteobacteria</taxon>
        <taxon>Hyphomicrobiales</taxon>
        <taxon>Xanthobacteraceae</taxon>
        <taxon>Ancylobacter</taxon>
    </lineage>
</organism>
<proteinExistence type="predicted"/>
<reference evidence="2 3" key="1">
    <citation type="submission" date="2017-08" db="EMBL/GenBank/DDBJ databases">
        <title>Infants hospitalized years apart are colonized by the same room-sourced microbial strains.</title>
        <authorList>
            <person name="Brooks B."/>
            <person name="Olm M.R."/>
            <person name="Firek B.A."/>
            <person name="Baker R."/>
            <person name="Thomas B.C."/>
            <person name="Morowitz M.J."/>
            <person name="Banfield J.F."/>
        </authorList>
    </citation>
    <scope>NUCLEOTIDE SEQUENCE [LARGE SCALE GENOMIC DNA]</scope>
    <source>
        <strain evidence="2">S2_005_001_R2_27</strain>
    </source>
</reference>
<name>A0A2W5QS15_ANCNO</name>
<dbReference type="EMBL" id="QFQD01000074">
    <property type="protein sequence ID" value="PZQ80002.1"/>
    <property type="molecule type" value="Genomic_DNA"/>
</dbReference>
<sequence>MITAAQCRAARALLDWSQQDLADAASIGNATIRNFEGGKSEPQHATLVVLRQTFEAAGIQFVETGDAARGAGVVLVG</sequence>